<name>A0A9D1S1S0_9CORY</name>
<dbReference type="InterPro" id="IPR019675">
    <property type="entry name" value="DUF2550"/>
</dbReference>
<protein>
    <submittedName>
        <fullName evidence="1">DUF2550 domain-containing protein</fullName>
    </submittedName>
</protein>
<dbReference type="Proteomes" id="UP000824189">
    <property type="component" value="Unassembled WGS sequence"/>
</dbReference>
<evidence type="ECO:0000313" key="2">
    <source>
        <dbReference type="Proteomes" id="UP000824189"/>
    </source>
</evidence>
<sequence length="147" mass="16750">MVWFVLFGLLAVVTCMALWRFSTLRSQGYPVVIRTLPNPEGRHWRHGVLVYSGTSAKWFKLRSVSPTCDAVWTRIGTQIMSRRQPNAKEAAFMESDLHIVEIDHRGSRWELAVDAAGDTALVAWLESAPSERRDRHSSYNKPRPMAP</sequence>
<dbReference type="Pfam" id="PF10739">
    <property type="entry name" value="DUF2550"/>
    <property type="match status" value="1"/>
</dbReference>
<gene>
    <name evidence="1" type="ORF">H9867_09620</name>
</gene>
<dbReference type="EMBL" id="DXFZ01000112">
    <property type="protein sequence ID" value="HIW96716.1"/>
    <property type="molecule type" value="Genomic_DNA"/>
</dbReference>
<reference evidence="1" key="2">
    <citation type="submission" date="2021-04" db="EMBL/GenBank/DDBJ databases">
        <authorList>
            <person name="Gilroy R."/>
        </authorList>
    </citation>
    <scope>NUCLEOTIDE SEQUENCE</scope>
    <source>
        <strain evidence="1">4376</strain>
    </source>
</reference>
<evidence type="ECO:0000313" key="1">
    <source>
        <dbReference type="EMBL" id="HIW96716.1"/>
    </source>
</evidence>
<dbReference type="AlphaFoldDB" id="A0A9D1S1S0"/>
<reference evidence="1" key="1">
    <citation type="journal article" date="2021" name="PeerJ">
        <title>Extensive microbial diversity within the chicken gut microbiome revealed by metagenomics and culture.</title>
        <authorList>
            <person name="Gilroy R."/>
            <person name="Ravi A."/>
            <person name="Getino M."/>
            <person name="Pursley I."/>
            <person name="Horton D.L."/>
            <person name="Alikhan N.F."/>
            <person name="Baker D."/>
            <person name="Gharbi K."/>
            <person name="Hall N."/>
            <person name="Watson M."/>
            <person name="Adriaenssens E.M."/>
            <person name="Foster-Nyarko E."/>
            <person name="Jarju S."/>
            <person name="Secka A."/>
            <person name="Antonio M."/>
            <person name="Oren A."/>
            <person name="Chaudhuri R.R."/>
            <person name="La Ragione R."/>
            <person name="Hildebrand F."/>
            <person name="Pallen M.J."/>
        </authorList>
    </citation>
    <scope>NUCLEOTIDE SEQUENCE</scope>
    <source>
        <strain evidence="1">4376</strain>
    </source>
</reference>
<organism evidence="1 2">
    <name type="scientific">Candidatus Corynebacterium gallistercoris</name>
    <dbReference type="NCBI Taxonomy" id="2838530"/>
    <lineage>
        <taxon>Bacteria</taxon>
        <taxon>Bacillati</taxon>
        <taxon>Actinomycetota</taxon>
        <taxon>Actinomycetes</taxon>
        <taxon>Mycobacteriales</taxon>
        <taxon>Corynebacteriaceae</taxon>
        <taxon>Corynebacterium</taxon>
    </lineage>
</organism>
<proteinExistence type="predicted"/>
<comment type="caution">
    <text evidence="1">The sequence shown here is derived from an EMBL/GenBank/DDBJ whole genome shotgun (WGS) entry which is preliminary data.</text>
</comment>
<accession>A0A9D1S1S0</accession>